<proteinExistence type="predicted"/>
<keyword evidence="3" id="KW-1185">Reference proteome</keyword>
<accession>A0A9W4UEJ2</accession>
<organism evidence="2 3">
    <name type="scientific">Periconia digitata</name>
    <dbReference type="NCBI Taxonomy" id="1303443"/>
    <lineage>
        <taxon>Eukaryota</taxon>
        <taxon>Fungi</taxon>
        <taxon>Dikarya</taxon>
        <taxon>Ascomycota</taxon>
        <taxon>Pezizomycotina</taxon>
        <taxon>Dothideomycetes</taxon>
        <taxon>Pleosporomycetidae</taxon>
        <taxon>Pleosporales</taxon>
        <taxon>Massarineae</taxon>
        <taxon>Periconiaceae</taxon>
        <taxon>Periconia</taxon>
    </lineage>
</organism>
<sequence>MHRLWAAQRRVSPPDGLAVAFCLGSKRSLLDNRGEPPHPAARAPPSHQPARANCPSKLCPAPMAAQASTSWTPCPSSPPMPPPIAKLLSENVPRLPGPCIHSPIQSSHPFPIFFASQGNPLQLPLLCSFLIANSDLWRLLLPLNRYRINNMPADSHIRCITALLPH</sequence>
<evidence type="ECO:0000256" key="1">
    <source>
        <dbReference type="SAM" id="MobiDB-lite"/>
    </source>
</evidence>
<feature type="region of interest" description="Disordered" evidence="1">
    <location>
        <begin position="30"/>
        <end position="53"/>
    </location>
</feature>
<reference evidence="2" key="1">
    <citation type="submission" date="2023-01" db="EMBL/GenBank/DDBJ databases">
        <authorList>
            <person name="Van Ghelder C."/>
            <person name="Rancurel C."/>
        </authorList>
    </citation>
    <scope>NUCLEOTIDE SEQUENCE</scope>
    <source>
        <strain evidence="2">CNCM I-4278</strain>
    </source>
</reference>
<evidence type="ECO:0000313" key="3">
    <source>
        <dbReference type="Proteomes" id="UP001152607"/>
    </source>
</evidence>
<evidence type="ECO:0000313" key="2">
    <source>
        <dbReference type="EMBL" id="CAI6334470.1"/>
    </source>
</evidence>
<feature type="compositionally biased region" description="Low complexity" evidence="1">
    <location>
        <begin position="40"/>
        <end position="52"/>
    </location>
</feature>
<name>A0A9W4UEJ2_9PLEO</name>
<protein>
    <submittedName>
        <fullName evidence="2">Uncharacterized protein</fullName>
    </submittedName>
</protein>
<dbReference type="Proteomes" id="UP001152607">
    <property type="component" value="Unassembled WGS sequence"/>
</dbReference>
<dbReference type="AlphaFoldDB" id="A0A9W4UEJ2"/>
<dbReference type="EMBL" id="CAOQHR010000005">
    <property type="protein sequence ID" value="CAI6334470.1"/>
    <property type="molecule type" value="Genomic_DNA"/>
</dbReference>
<comment type="caution">
    <text evidence="2">The sequence shown here is derived from an EMBL/GenBank/DDBJ whole genome shotgun (WGS) entry which is preliminary data.</text>
</comment>
<gene>
    <name evidence="2" type="ORF">PDIGIT_LOCUS7530</name>
</gene>